<comment type="catalytic activity">
    <reaction evidence="11">
        <text>L-seryl-[protein] + ATP = O-phospho-L-seryl-[protein] + ADP + H(+)</text>
        <dbReference type="Rhea" id="RHEA:17989"/>
        <dbReference type="Rhea" id="RHEA-COMP:9863"/>
        <dbReference type="Rhea" id="RHEA-COMP:11604"/>
        <dbReference type="ChEBI" id="CHEBI:15378"/>
        <dbReference type="ChEBI" id="CHEBI:29999"/>
        <dbReference type="ChEBI" id="CHEBI:30616"/>
        <dbReference type="ChEBI" id="CHEBI:83421"/>
        <dbReference type="ChEBI" id="CHEBI:456216"/>
        <dbReference type="EC" id="2.7.11.12"/>
    </reaction>
</comment>
<evidence type="ECO:0000313" key="18">
    <source>
        <dbReference type="Proteomes" id="UP000266841"/>
    </source>
</evidence>
<feature type="region of interest" description="Disordered" evidence="13">
    <location>
        <begin position="11"/>
        <end position="36"/>
    </location>
</feature>
<dbReference type="InterPro" id="IPR018488">
    <property type="entry name" value="cNMP-bd_CS"/>
</dbReference>
<sequence>MGNYTSCCRVGDEGDGGRQKQGAFLRNDSDEDSYDAGASSRENLILLHEKAKLRGGATRRARRTKIQCAPLEIDESFDVPSFPKSESTTEFLLEALDKNFIFDSLDAETKLQFVGAMELEIFDVNDEWVVHQGDEGDYFYVVDEGEIAFHVDAELPKGSVSSTSRRDLIVDDVPPQVGTGSKGCSFGELALLYNTPRAASIRALTSLKLYKIDQLTFRSLVISNGLVERNEVTTLLRSLPALKDLDDSKLQKLVDAVVVIDYKEGDRIVNKGDSGSVMYIVKSGEVMLTDVGHGNARFEDHTLGAGRIFGERALSEEESRGRAANVDALTNCTLIALSKGQIEAALGTLEEVTKNYFLAKYLRTVPILHNLTFDEIERCVRRLTETTFKQGDQITSEGSLFIIQEGHALMMVGCNADDEACRLVKLERDDYFGNPFVKKRPSQHQEKKTFETDTIRVESLMRCLVITSSDIELVIGGEIRSRLFVEHPPGEDACESAAQKYARMRRLSSDLSVKKSKSIPKKIKMSLDKLDKHRILGVGSFGQVWLVTRKDSIDDPSKRTCYALKMISKRLLISQRMIVCAMREKNVMDCINHPLILHLVTSFQDADYLYFVEDLIQGSELFDVLYTQDMIRKPSNGWKSSSFYRSFGNMADRPVRNFGLGIRQAVFYSACVIEAFSYLHNRRIAYRDLKPENVMIDSKGYCVVVDLGKCVVPLGSKTFTMCGTPEYIPPETIASRGHDHGSDYWSFGCLLYELVSGETPFQSTGVSQLELFKNIIPGKYTFPSKVRYIDEDSADPLDQAMLQWKDLVSRLLVRNPWERLGNLRRGVEDILEHGLYLGVDLNELRGRKIPAPFLPDTKDPDLSSGSNGVAKEFKPEKFRVPLSDEVQELFKGF</sequence>
<keyword evidence="18" id="KW-1185">Reference proteome</keyword>
<feature type="domain" description="Protein kinase" evidence="14">
    <location>
        <begin position="530"/>
        <end position="836"/>
    </location>
</feature>
<dbReference type="PANTHER" id="PTHR24353">
    <property type="entry name" value="CYCLIC NUCLEOTIDE-DEPENDENT PROTEIN KINASE"/>
    <property type="match status" value="1"/>
</dbReference>
<evidence type="ECO:0000256" key="2">
    <source>
        <dbReference type="ARBA" id="ARBA00012428"/>
    </source>
</evidence>
<feature type="domain" description="Cyclic nucleotide-binding" evidence="15">
    <location>
        <begin position="101"/>
        <end position="238"/>
    </location>
</feature>
<dbReference type="GO" id="GO:0030553">
    <property type="term" value="F:cGMP binding"/>
    <property type="evidence" value="ECO:0007669"/>
    <property type="project" value="UniProtKB-KW"/>
</dbReference>
<dbReference type="AlphaFoldDB" id="K0R1U0"/>
<reference evidence="17 18" key="1">
    <citation type="journal article" date="2012" name="Genome Biol.">
        <title>Genome and low-iron response of an oceanic diatom adapted to chronic iron limitation.</title>
        <authorList>
            <person name="Lommer M."/>
            <person name="Specht M."/>
            <person name="Roy A.S."/>
            <person name="Kraemer L."/>
            <person name="Andreson R."/>
            <person name="Gutowska M.A."/>
            <person name="Wolf J."/>
            <person name="Bergner S.V."/>
            <person name="Schilhabel M.B."/>
            <person name="Klostermeier U.C."/>
            <person name="Beiko R.G."/>
            <person name="Rosenstiel P."/>
            <person name="Hippler M."/>
            <person name="Laroche J."/>
        </authorList>
    </citation>
    <scope>NUCLEOTIDE SEQUENCE [LARGE SCALE GENOMIC DNA]</scope>
    <source>
        <strain evidence="17 18">CCMP1005</strain>
    </source>
</reference>
<dbReference type="EMBL" id="AGNL01048109">
    <property type="protein sequence ID" value="EJK45955.1"/>
    <property type="molecule type" value="Genomic_DNA"/>
</dbReference>
<name>K0R1U0_THAOC</name>
<dbReference type="PROSITE" id="PS00107">
    <property type="entry name" value="PROTEIN_KINASE_ATP"/>
    <property type="match status" value="1"/>
</dbReference>
<dbReference type="PROSITE" id="PS50011">
    <property type="entry name" value="PROTEIN_KINASE_DOM"/>
    <property type="match status" value="1"/>
</dbReference>
<evidence type="ECO:0000313" key="17">
    <source>
        <dbReference type="EMBL" id="EJK45955.1"/>
    </source>
</evidence>
<feature type="binding site" evidence="12">
    <location>
        <position position="565"/>
    </location>
    <ligand>
        <name>ATP</name>
        <dbReference type="ChEBI" id="CHEBI:30616"/>
    </ligand>
</feature>
<evidence type="ECO:0000256" key="13">
    <source>
        <dbReference type="SAM" id="MobiDB-lite"/>
    </source>
</evidence>
<dbReference type="PROSITE" id="PS51285">
    <property type="entry name" value="AGC_KINASE_CTER"/>
    <property type="match status" value="1"/>
</dbReference>
<dbReference type="Gene3D" id="3.30.200.20">
    <property type="entry name" value="Phosphorylase Kinase, domain 1"/>
    <property type="match status" value="2"/>
</dbReference>
<dbReference type="Gene3D" id="1.10.510.10">
    <property type="entry name" value="Transferase(Phosphotransferase) domain 1"/>
    <property type="match status" value="1"/>
</dbReference>
<accession>K0R1U0</accession>
<dbReference type="GO" id="GO:0005952">
    <property type="term" value="C:cAMP-dependent protein kinase complex"/>
    <property type="evidence" value="ECO:0007669"/>
    <property type="project" value="TreeGrafter"/>
</dbReference>
<evidence type="ECO:0000256" key="10">
    <source>
        <dbReference type="ARBA" id="ARBA00047298"/>
    </source>
</evidence>
<dbReference type="InterPro" id="IPR011009">
    <property type="entry name" value="Kinase-like_dom_sf"/>
</dbReference>
<dbReference type="SUPFAM" id="SSF51206">
    <property type="entry name" value="cAMP-binding domain-like"/>
    <property type="match status" value="3"/>
</dbReference>
<dbReference type="Gene3D" id="2.60.120.10">
    <property type="entry name" value="Jelly Rolls"/>
    <property type="match status" value="3"/>
</dbReference>
<keyword evidence="9" id="KW-0142">cGMP-binding</keyword>
<dbReference type="InterPro" id="IPR008271">
    <property type="entry name" value="Ser/Thr_kinase_AS"/>
</dbReference>
<dbReference type="Pfam" id="PF00027">
    <property type="entry name" value="cNMP_binding"/>
    <property type="match status" value="2"/>
</dbReference>
<dbReference type="GO" id="GO:0005524">
    <property type="term" value="F:ATP binding"/>
    <property type="evidence" value="ECO:0007669"/>
    <property type="project" value="UniProtKB-UniRule"/>
</dbReference>
<organism evidence="17 18">
    <name type="scientific">Thalassiosira oceanica</name>
    <name type="common">Marine diatom</name>
    <dbReference type="NCBI Taxonomy" id="159749"/>
    <lineage>
        <taxon>Eukaryota</taxon>
        <taxon>Sar</taxon>
        <taxon>Stramenopiles</taxon>
        <taxon>Ochrophyta</taxon>
        <taxon>Bacillariophyta</taxon>
        <taxon>Coscinodiscophyceae</taxon>
        <taxon>Thalassiosirophycidae</taxon>
        <taxon>Thalassiosirales</taxon>
        <taxon>Thalassiosiraceae</taxon>
        <taxon>Thalassiosira</taxon>
    </lineage>
</organism>
<comment type="similarity">
    <text evidence="1">Belongs to the protein kinase superfamily. AGC Ser/Thr protein kinase family. cGMP subfamily.</text>
</comment>
<keyword evidence="6 12" id="KW-0547">Nucleotide-binding</keyword>
<keyword evidence="3" id="KW-0723">Serine/threonine-protein kinase</keyword>
<evidence type="ECO:0000259" key="14">
    <source>
        <dbReference type="PROSITE" id="PS50011"/>
    </source>
</evidence>
<dbReference type="PROSITE" id="PS00108">
    <property type="entry name" value="PROTEIN_KINASE_ST"/>
    <property type="match status" value="1"/>
</dbReference>
<feature type="domain" description="AGC-kinase C-terminal" evidence="16">
    <location>
        <begin position="837"/>
        <end position="893"/>
    </location>
</feature>
<evidence type="ECO:0000256" key="8">
    <source>
        <dbReference type="ARBA" id="ARBA00022840"/>
    </source>
</evidence>
<dbReference type="PROSITE" id="PS00889">
    <property type="entry name" value="CNMP_BINDING_2"/>
    <property type="match status" value="2"/>
</dbReference>
<dbReference type="Proteomes" id="UP000266841">
    <property type="component" value="Unassembled WGS sequence"/>
</dbReference>
<keyword evidence="5" id="KW-0808">Transferase</keyword>
<keyword evidence="8 12" id="KW-0067">ATP-binding</keyword>
<dbReference type="InterPro" id="IPR017441">
    <property type="entry name" value="Protein_kinase_ATP_BS"/>
</dbReference>
<evidence type="ECO:0000256" key="6">
    <source>
        <dbReference type="ARBA" id="ARBA00022741"/>
    </source>
</evidence>
<evidence type="ECO:0000256" key="4">
    <source>
        <dbReference type="ARBA" id="ARBA00022535"/>
    </source>
</evidence>
<proteinExistence type="inferred from homology"/>
<dbReference type="InterPro" id="IPR000719">
    <property type="entry name" value="Prot_kinase_dom"/>
</dbReference>
<dbReference type="SMART" id="SM00100">
    <property type="entry name" value="cNMP"/>
    <property type="match status" value="2"/>
</dbReference>
<dbReference type="InterPro" id="IPR014710">
    <property type="entry name" value="RmlC-like_jellyroll"/>
</dbReference>
<dbReference type="OrthoDB" id="35715at2759"/>
<evidence type="ECO:0000256" key="11">
    <source>
        <dbReference type="ARBA" id="ARBA00047462"/>
    </source>
</evidence>
<protein>
    <recommendedName>
        <fullName evidence="2">cGMP-dependent protein kinase</fullName>
        <ecNumber evidence="2">2.7.11.12</ecNumber>
    </recommendedName>
</protein>
<dbReference type="GO" id="GO:0004691">
    <property type="term" value="F:cAMP-dependent protein kinase activity"/>
    <property type="evidence" value="ECO:0007669"/>
    <property type="project" value="TreeGrafter"/>
</dbReference>
<dbReference type="OMA" id="WAFERHV"/>
<dbReference type="InterPro" id="IPR018490">
    <property type="entry name" value="cNMP-bd_dom_sf"/>
</dbReference>
<dbReference type="GO" id="GO:0004692">
    <property type="term" value="F:cGMP-dependent protein kinase activity"/>
    <property type="evidence" value="ECO:0007669"/>
    <property type="project" value="UniProtKB-EC"/>
</dbReference>
<evidence type="ECO:0000256" key="5">
    <source>
        <dbReference type="ARBA" id="ARBA00022679"/>
    </source>
</evidence>
<dbReference type="eggNOG" id="KOG0614">
    <property type="taxonomic scope" value="Eukaryota"/>
</dbReference>
<evidence type="ECO:0000259" key="15">
    <source>
        <dbReference type="PROSITE" id="PS50042"/>
    </source>
</evidence>
<dbReference type="PRINTS" id="PR00103">
    <property type="entry name" value="CAMPKINASE"/>
</dbReference>
<evidence type="ECO:0000259" key="16">
    <source>
        <dbReference type="PROSITE" id="PS51285"/>
    </source>
</evidence>
<dbReference type="EC" id="2.7.11.12" evidence="2"/>
<keyword evidence="7" id="KW-0418">Kinase</keyword>
<feature type="domain" description="Cyclic nucleotide-binding" evidence="15">
    <location>
        <begin position="241"/>
        <end position="354"/>
    </location>
</feature>
<evidence type="ECO:0000256" key="12">
    <source>
        <dbReference type="PROSITE-ProRule" id="PRU10141"/>
    </source>
</evidence>
<evidence type="ECO:0000256" key="1">
    <source>
        <dbReference type="ARBA" id="ARBA00006352"/>
    </source>
</evidence>
<comment type="catalytic activity">
    <reaction evidence="10">
        <text>L-threonyl-[protein] + ATP = O-phospho-L-threonyl-[protein] + ADP + H(+)</text>
        <dbReference type="Rhea" id="RHEA:46608"/>
        <dbReference type="Rhea" id="RHEA-COMP:11060"/>
        <dbReference type="Rhea" id="RHEA-COMP:11605"/>
        <dbReference type="ChEBI" id="CHEBI:15378"/>
        <dbReference type="ChEBI" id="CHEBI:30013"/>
        <dbReference type="ChEBI" id="CHEBI:30616"/>
        <dbReference type="ChEBI" id="CHEBI:61977"/>
        <dbReference type="ChEBI" id="CHEBI:456216"/>
        <dbReference type="EC" id="2.7.11.12"/>
    </reaction>
</comment>
<dbReference type="CDD" id="cd00038">
    <property type="entry name" value="CAP_ED"/>
    <property type="match status" value="2"/>
</dbReference>
<keyword evidence="4" id="KW-0140">cGMP</keyword>
<dbReference type="InterPro" id="IPR000595">
    <property type="entry name" value="cNMP-bd_dom"/>
</dbReference>
<evidence type="ECO:0000256" key="3">
    <source>
        <dbReference type="ARBA" id="ARBA00022527"/>
    </source>
</evidence>
<evidence type="ECO:0000256" key="9">
    <source>
        <dbReference type="ARBA" id="ARBA00022992"/>
    </source>
</evidence>
<comment type="caution">
    <text evidence="17">The sequence shown here is derived from an EMBL/GenBank/DDBJ whole genome shotgun (WGS) entry which is preliminary data.</text>
</comment>
<dbReference type="PROSITE" id="PS00888">
    <property type="entry name" value="CNMP_BINDING_1"/>
    <property type="match status" value="2"/>
</dbReference>
<dbReference type="InterPro" id="IPR000961">
    <property type="entry name" value="AGC-kinase_C"/>
</dbReference>
<gene>
    <name evidence="17" type="ORF">THAOC_35404</name>
</gene>
<dbReference type="PROSITE" id="PS50042">
    <property type="entry name" value="CNMP_BINDING_3"/>
    <property type="match status" value="2"/>
</dbReference>
<dbReference type="Pfam" id="PF00069">
    <property type="entry name" value="Pkinase"/>
    <property type="match status" value="1"/>
</dbReference>
<dbReference type="SUPFAM" id="SSF56112">
    <property type="entry name" value="Protein kinase-like (PK-like)"/>
    <property type="match status" value="1"/>
</dbReference>
<dbReference type="PANTHER" id="PTHR24353:SF143">
    <property type="entry name" value="PROTEIN KINASE DOMAIN-CONTAINING PROTEIN"/>
    <property type="match status" value="1"/>
</dbReference>
<dbReference type="SMART" id="SM00220">
    <property type="entry name" value="S_TKc"/>
    <property type="match status" value="1"/>
</dbReference>
<evidence type="ECO:0000256" key="7">
    <source>
        <dbReference type="ARBA" id="ARBA00022777"/>
    </source>
</evidence>